<comment type="caution">
    <text evidence="1">The sequence shown here is derived from an EMBL/GenBank/DDBJ whole genome shotgun (WGS) entry which is preliminary data.</text>
</comment>
<organism evidence="1 2">
    <name type="scientific">candidate division WWE3 bacterium RIFOXYC1_FULL_39_7</name>
    <dbReference type="NCBI Taxonomy" id="1802643"/>
    <lineage>
        <taxon>Bacteria</taxon>
        <taxon>Katanobacteria</taxon>
    </lineage>
</organism>
<protein>
    <submittedName>
        <fullName evidence="1">Uncharacterized protein</fullName>
    </submittedName>
</protein>
<dbReference type="EMBL" id="MEWA01000014">
    <property type="protein sequence ID" value="OGC69968.1"/>
    <property type="molecule type" value="Genomic_DNA"/>
</dbReference>
<gene>
    <name evidence="1" type="ORF">A2415_04920</name>
</gene>
<proteinExistence type="predicted"/>
<accession>A0A1F4WKU3</accession>
<name>A0A1F4WKU3_UNCKA</name>
<evidence type="ECO:0000313" key="2">
    <source>
        <dbReference type="Proteomes" id="UP000179113"/>
    </source>
</evidence>
<dbReference type="Proteomes" id="UP000179113">
    <property type="component" value="Unassembled WGS sequence"/>
</dbReference>
<evidence type="ECO:0000313" key="1">
    <source>
        <dbReference type="EMBL" id="OGC69968.1"/>
    </source>
</evidence>
<dbReference type="AlphaFoldDB" id="A0A1F4WKU3"/>
<sequence length="245" mass="27440">MYIAFLAQALYEEFSSTLWPAGYSVAPVDTPVMYYRLETSLRGDSRGMPKMDEKHASVFEGLAFDPELIRCQTTVILFEEQIVATMSFVIYPKKWIAHEKYFERDGNEVVVRGYEYPTGSQPNFLIVPGWTKVDPAHTVSLAFAGYKCFMRVINLLIAKAPYNTHMEAVAKGTEIDKRRSLLELSQRNKGAVITAEEFGIPLENIAVPSEESAASVKMARILGLRQMPDIGSAVSLGPVFRTRIS</sequence>
<reference evidence="1 2" key="1">
    <citation type="journal article" date="2016" name="Nat. Commun.">
        <title>Thousands of microbial genomes shed light on interconnected biogeochemical processes in an aquifer system.</title>
        <authorList>
            <person name="Anantharaman K."/>
            <person name="Brown C.T."/>
            <person name="Hug L.A."/>
            <person name="Sharon I."/>
            <person name="Castelle C.J."/>
            <person name="Probst A.J."/>
            <person name="Thomas B.C."/>
            <person name="Singh A."/>
            <person name="Wilkins M.J."/>
            <person name="Karaoz U."/>
            <person name="Brodie E.L."/>
            <person name="Williams K.H."/>
            <person name="Hubbard S.S."/>
            <person name="Banfield J.F."/>
        </authorList>
    </citation>
    <scope>NUCLEOTIDE SEQUENCE [LARGE SCALE GENOMIC DNA]</scope>
</reference>